<dbReference type="RefSeq" id="WP_111061317.1">
    <property type="nucleotide sequence ID" value="NZ_JBHUCU010000007.1"/>
</dbReference>
<dbReference type="Proteomes" id="UP000249248">
    <property type="component" value="Unassembled WGS sequence"/>
</dbReference>
<keyword evidence="2" id="KW-1185">Reference proteome</keyword>
<dbReference type="AlphaFoldDB" id="A0A2W1N2A2"/>
<gene>
    <name evidence="1" type="ORF">DNU06_00860</name>
</gene>
<dbReference type="PROSITE" id="PS51257">
    <property type="entry name" value="PROKAR_LIPOPROTEIN"/>
    <property type="match status" value="1"/>
</dbReference>
<name>A0A2W1N2A2_9FLAO</name>
<evidence type="ECO:0000313" key="1">
    <source>
        <dbReference type="EMBL" id="PZE18417.1"/>
    </source>
</evidence>
<reference evidence="1 2" key="1">
    <citation type="submission" date="2018-06" db="EMBL/GenBank/DDBJ databases">
        <title>The draft genome sequence of Crocinitomix sp. SM1701.</title>
        <authorList>
            <person name="Zhang X."/>
        </authorList>
    </citation>
    <scope>NUCLEOTIDE SEQUENCE [LARGE SCALE GENOMIC DNA]</scope>
    <source>
        <strain evidence="1 2">SM1701</strain>
    </source>
</reference>
<evidence type="ECO:0000313" key="2">
    <source>
        <dbReference type="Proteomes" id="UP000249248"/>
    </source>
</evidence>
<dbReference type="EMBL" id="QKSB01000001">
    <property type="protein sequence ID" value="PZE18417.1"/>
    <property type="molecule type" value="Genomic_DNA"/>
</dbReference>
<sequence length="387" mass="45058">MKIIGIIVGLIISLSCSAQKPQKVYSITKEINEVSWYQTQSDLWEKEIKKNKKNGEAWYNYYAANRALRNISHDDSLARDKYQKLTAQIAIDVYQTIPNSFEANHIVWWDGWSDQTKLKYLKKAYEINPLDTRTYGDLMTHYAVQCNQPEFEKFALMVYQANDMPGGTYNWAYNLLAGLDENAIVFSAGDNDTFLPWVIQVAKEHRKDVTVINTSLILLDDYREKIFNQLNIAPIDLKFADVKTKAGYDALNKKIRQAIFEKHGERPIYVSGTAIQQFEDDYSDQLYLTGLAYKYALESIDNLAIIKRNVEKRYLLDGLLEQFSFHPLDKKTKQFNAFYLPAFMKLYCHYYESEELLKAEQLRKLMITIAKGTEQESEIEAWLNEKP</sequence>
<dbReference type="OrthoDB" id="9807602at2"/>
<proteinExistence type="predicted"/>
<comment type="caution">
    <text evidence="1">The sequence shown here is derived from an EMBL/GenBank/DDBJ whole genome shotgun (WGS) entry which is preliminary data.</text>
</comment>
<accession>A0A2W1N2A2</accession>
<protein>
    <submittedName>
        <fullName evidence="1">Uncharacterized protein</fullName>
    </submittedName>
</protein>
<organism evidence="1 2">
    <name type="scientific">Putridiphycobacter roseus</name>
    <dbReference type="NCBI Taxonomy" id="2219161"/>
    <lineage>
        <taxon>Bacteria</taxon>
        <taxon>Pseudomonadati</taxon>
        <taxon>Bacteroidota</taxon>
        <taxon>Flavobacteriia</taxon>
        <taxon>Flavobacteriales</taxon>
        <taxon>Crocinitomicaceae</taxon>
        <taxon>Putridiphycobacter</taxon>
    </lineage>
</organism>